<dbReference type="PANTHER" id="PTHR10194">
    <property type="entry name" value="RAS GTPASE-ACTIVATING PROTEINS"/>
    <property type="match status" value="1"/>
</dbReference>
<organism evidence="7">
    <name type="scientific">Echinostoma caproni</name>
    <dbReference type="NCBI Taxonomy" id="27848"/>
    <lineage>
        <taxon>Eukaryota</taxon>
        <taxon>Metazoa</taxon>
        <taxon>Spiralia</taxon>
        <taxon>Lophotrochozoa</taxon>
        <taxon>Platyhelminthes</taxon>
        <taxon>Trematoda</taxon>
        <taxon>Digenea</taxon>
        <taxon>Plagiorchiida</taxon>
        <taxon>Echinostomata</taxon>
        <taxon>Echinostomatoidea</taxon>
        <taxon>Echinostomatidae</taxon>
        <taxon>Echinostoma</taxon>
    </lineage>
</organism>
<dbReference type="InterPro" id="IPR039360">
    <property type="entry name" value="Ras_GTPase"/>
</dbReference>
<dbReference type="SMART" id="SM00323">
    <property type="entry name" value="RasGAP"/>
    <property type="match status" value="1"/>
</dbReference>
<dbReference type="SUPFAM" id="SSF48350">
    <property type="entry name" value="GTPase activation domain, GAP"/>
    <property type="match status" value="2"/>
</dbReference>
<evidence type="ECO:0000313" key="5">
    <source>
        <dbReference type="EMBL" id="VDP88265.1"/>
    </source>
</evidence>
<protein>
    <submittedName>
        <fullName evidence="7">Ras-GAP domain-containing protein</fullName>
    </submittedName>
</protein>
<reference evidence="5 6" key="2">
    <citation type="submission" date="2018-11" db="EMBL/GenBank/DDBJ databases">
        <authorList>
            <consortium name="Pathogen Informatics"/>
        </authorList>
    </citation>
    <scope>NUCLEOTIDE SEQUENCE [LARGE SCALE GENOMIC DNA]</scope>
    <source>
        <strain evidence="5 6">Egypt</strain>
    </source>
</reference>
<dbReference type="WBParaSite" id="ECPE_0001129601-mRNA-1">
    <property type="protein sequence ID" value="ECPE_0001129601-mRNA-1"/>
    <property type="gene ID" value="ECPE_0001129601"/>
</dbReference>
<evidence type="ECO:0000259" key="4">
    <source>
        <dbReference type="PROSITE" id="PS50018"/>
    </source>
</evidence>
<dbReference type="AlphaFoldDB" id="A0A183AWC6"/>
<evidence type="ECO:0000256" key="2">
    <source>
        <dbReference type="ARBA" id="ARBA00022553"/>
    </source>
</evidence>
<dbReference type="EMBL" id="UZAN01050486">
    <property type="protein sequence ID" value="VDP88265.1"/>
    <property type="molecule type" value="Genomic_DNA"/>
</dbReference>
<dbReference type="Proteomes" id="UP000272942">
    <property type="component" value="Unassembled WGS sequence"/>
</dbReference>
<keyword evidence="2" id="KW-0597">Phosphoprotein</keyword>
<dbReference type="Pfam" id="PF00616">
    <property type="entry name" value="RasGAP"/>
    <property type="match status" value="1"/>
</dbReference>
<evidence type="ECO:0000256" key="1">
    <source>
        <dbReference type="ARBA" id="ARBA00022468"/>
    </source>
</evidence>
<evidence type="ECO:0000313" key="6">
    <source>
        <dbReference type="Proteomes" id="UP000272942"/>
    </source>
</evidence>
<accession>A0A183AWC6</accession>
<proteinExistence type="predicted"/>
<dbReference type="OrthoDB" id="28245at2759"/>
<feature type="region of interest" description="Disordered" evidence="3">
    <location>
        <begin position="72"/>
        <end position="107"/>
    </location>
</feature>
<dbReference type="InterPro" id="IPR008936">
    <property type="entry name" value="Rho_GTPase_activation_prot"/>
</dbReference>
<evidence type="ECO:0000256" key="3">
    <source>
        <dbReference type="SAM" id="MobiDB-lite"/>
    </source>
</evidence>
<gene>
    <name evidence="5" type="ORF">ECPE_LOCUS11261</name>
</gene>
<dbReference type="InterPro" id="IPR001936">
    <property type="entry name" value="RasGAP_dom"/>
</dbReference>
<keyword evidence="6" id="KW-1185">Reference proteome</keyword>
<keyword evidence="1" id="KW-0343">GTPase activation</keyword>
<feature type="compositionally biased region" description="Polar residues" evidence="3">
    <location>
        <begin position="97"/>
        <end position="107"/>
    </location>
</feature>
<name>A0A183AWC6_9TREM</name>
<dbReference type="Gene3D" id="1.10.506.10">
    <property type="entry name" value="GTPase Activation - p120gap, domain 1"/>
    <property type="match status" value="1"/>
</dbReference>
<dbReference type="PANTHER" id="PTHR10194:SF142">
    <property type="entry name" value="NEUROFIBROMIN"/>
    <property type="match status" value="1"/>
</dbReference>
<evidence type="ECO:0000313" key="7">
    <source>
        <dbReference type="WBParaSite" id="ECPE_0001129601-mRNA-1"/>
    </source>
</evidence>
<feature type="domain" description="Ras-GAP" evidence="4">
    <location>
        <begin position="821"/>
        <end position="1034"/>
    </location>
</feature>
<reference evidence="7" key="1">
    <citation type="submission" date="2016-06" db="UniProtKB">
        <authorList>
            <consortium name="WormBaseParasite"/>
        </authorList>
    </citation>
    <scope>IDENTIFICATION</scope>
</reference>
<sequence length="1191" mass="127426">MVSLWAWYYPVAQAEVEGFLGGPYPKPLVKEPNPQGSGVEQGVHDPLGAGDWGTSSYAFRMRPAIQGTLIALEPRTCPSSDEPDRSNSLGVDYSASHAKQGSHSSHSPIWHHCAEYGPRSTALSTPKLNKLCPVHSQLFSDNTGRRISSVQASSLVQDHQFSPVSQYIGNLLLLISCQHEKFGHQIQKHVKEAIGNELNPLIYPILFNQLRAHVDACFSGQGQQQVVVTETNTLFIENVIFIMRSILDKRTKPVDRTNGHLEVVSIESLMLNIVRYVRHLECVHSLQIKIKVCQLVQKMMARREDLTFRQEMRFRNKLVDYLCDWVMGSSYHLNLTSPSGYTSNAGSNATGPVSGVNVAVTGQSANTAGSVGVYGSTTGSHSHLGLVGPAGMNLTNVGTLSTNLGPGCNIVFSTPNSGASNSSHIGTASGGGNTAQLIGIPVNVATFSAVTGQVQPQSDPSGSMNPGSNVCDHPTVNANSGHNLTGYTIPVGGQLSAGHGPTANLTNTGAPSFVLFLNSAATSGSASTETAGTHQTGHVGLGNSLPGAVQMGAPNVALSGIQTAVSGTTTGQLIGLSSAVGNMGKLHTLPLLAGSIVGPSIGYLNALCHVQANSSSTSSGTSAQSITVQSLASGQTADTGASFPATGLATQTVMQTRELDLACMEAVAALLQGMPLQPEEAERGDLMDAKSHLFAKYFTLFMNLLNDVADDREKRPEVRQNNTALRNVTVQAMSNLLNANIESGLVHSIGLGYHRDPQSRAAFMEVLTKILQQGTEFETLAETALAERYERLIGLVTMVGENGELPIATALTQVVQGSNMLEAADNMQTLLRGNTMTSKIMNFCFKQFGQDYLQSTLGPALMELVRRDAGGSSGTAVDLQPWTDPFPVDSSYKDSSAYRAVPSSVAARPTGTRMSKPSYEVDPRRLQPGECLEDNQQNLIYATELLYDKLISSVKNFPSRLRCMCTCLHKLIGQLCYGNRAEQANTVLSTIVFLRFVNPAVVSPYESGLLDFEPPARVKRGLTLVGKMMQNIANQLLFTKEPHMRVFDSFLKKHFDSCRLFFQELVNETNEYEPLPFPDMNNNNVPSGAVIQSLGQTNFPGIKDPLIVSPAPVLLTHPWIRGAHGTSTSALSVVNDGSSVLTATDAISPASGCTTTGGGVTTFISDDLIHSVHRLLWVNQGKIGDYLASNR</sequence>
<dbReference type="GO" id="GO:0005096">
    <property type="term" value="F:GTPase activator activity"/>
    <property type="evidence" value="ECO:0007669"/>
    <property type="project" value="UniProtKB-KW"/>
</dbReference>
<dbReference type="PROSITE" id="PS50018">
    <property type="entry name" value="RAS_GTPASE_ACTIV_2"/>
    <property type="match status" value="1"/>
</dbReference>